<dbReference type="Gene3D" id="3.30.450.60">
    <property type="match status" value="1"/>
</dbReference>
<organism evidence="14 15">
    <name type="scientific">Mycena pura</name>
    <dbReference type="NCBI Taxonomy" id="153505"/>
    <lineage>
        <taxon>Eukaryota</taxon>
        <taxon>Fungi</taxon>
        <taxon>Dikarya</taxon>
        <taxon>Basidiomycota</taxon>
        <taxon>Agaricomycotina</taxon>
        <taxon>Agaricomycetes</taxon>
        <taxon>Agaricomycetidae</taxon>
        <taxon>Agaricales</taxon>
        <taxon>Marasmiineae</taxon>
        <taxon>Mycenaceae</taxon>
        <taxon>Mycena</taxon>
    </lineage>
</organism>
<dbReference type="Gene3D" id="2.60.40.1170">
    <property type="entry name" value="Mu homology domain, subdomain B"/>
    <property type="match status" value="2"/>
</dbReference>
<dbReference type="Proteomes" id="UP001219525">
    <property type="component" value="Unassembled WGS sequence"/>
</dbReference>
<protein>
    <recommendedName>
        <fullName evidence="10">Coatomer subunit delta</fullName>
    </recommendedName>
</protein>
<keyword evidence="15" id="KW-1185">Reference proteome</keyword>
<dbReference type="InterPro" id="IPR027059">
    <property type="entry name" value="Coatomer_dsu"/>
</dbReference>
<reference evidence="14" key="1">
    <citation type="submission" date="2023-03" db="EMBL/GenBank/DDBJ databases">
        <title>Massive genome expansion in bonnet fungi (Mycena s.s.) driven by repeated elements and novel gene families across ecological guilds.</title>
        <authorList>
            <consortium name="Lawrence Berkeley National Laboratory"/>
            <person name="Harder C.B."/>
            <person name="Miyauchi S."/>
            <person name="Viragh M."/>
            <person name="Kuo A."/>
            <person name="Thoen E."/>
            <person name="Andreopoulos B."/>
            <person name="Lu D."/>
            <person name="Skrede I."/>
            <person name="Drula E."/>
            <person name="Henrissat B."/>
            <person name="Morin E."/>
            <person name="Kohler A."/>
            <person name="Barry K."/>
            <person name="LaButti K."/>
            <person name="Morin E."/>
            <person name="Salamov A."/>
            <person name="Lipzen A."/>
            <person name="Mereny Z."/>
            <person name="Hegedus B."/>
            <person name="Baldrian P."/>
            <person name="Stursova M."/>
            <person name="Weitz H."/>
            <person name="Taylor A."/>
            <person name="Grigoriev I.V."/>
            <person name="Nagy L.G."/>
            <person name="Martin F."/>
            <person name="Kauserud H."/>
        </authorList>
    </citation>
    <scope>NUCLEOTIDE SEQUENCE</scope>
    <source>
        <strain evidence="14">9144</strain>
    </source>
</reference>
<evidence type="ECO:0000256" key="3">
    <source>
        <dbReference type="ARBA" id="ARBA00022448"/>
    </source>
</evidence>
<evidence type="ECO:0000256" key="9">
    <source>
        <dbReference type="ARBA" id="ARBA00023329"/>
    </source>
</evidence>
<comment type="similarity">
    <text evidence="1 10">Belongs to the adaptor complexes medium subunit family. Delta-COP subfamily.</text>
</comment>
<dbReference type="GO" id="GO:0006890">
    <property type="term" value="P:retrograde vesicle-mediated transport, Golgi to endoplasmic reticulum"/>
    <property type="evidence" value="ECO:0007669"/>
    <property type="project" value="UniProtKB-UniRule"/>
</dbReference>
<proteinExistence type="inferred from homology"/>
<evidence type="ECO:0000313" key="14">
    <source>
        <dbReference type="EMBL" id="KAJ7224307.1"/>
    </source>
</evidence>
<comment type="caution">
    <text evidence="14">The sequence shown here is derived from an EMBL/GenBank/DDBJ whole genome shotgun (WGS) entry which is preliminary data.</text>
</comment>
<dbReference type="CDD" id="cd09254">
    <property type="entry name" value="AP_delta-COPI_MHD"/>
    <property type="match status" value="1"/>
</dbReference>
<dbReference type="SUPFAM" id="SSF49447">
    <property type="entry name" value="Second domain of Mu2 adaptin subunit (ap50) of ap2 adaptor"/>
    <property type="match status" value="1"/>
</dbReference>
<evidence type="ECO:0000256" key="2">
    <source>
        <dbReference type="ARBA" id="ARBA00011775"/>
    </source>
</evidence>
<comment type="subcellular location">
    <subcellularLocation>
        <location evidence="10 11">Cytoplasm</location>
    </subcellularLocation>
    <subcellularLocation>
        <location evidence="10 11">Cytoplasmic vesicle</location>
        <location evidence="10 11">COPI-coated vesicle membrane</location>
        <topology evidence="10 11">Peripheral membrane protein</topology>
        <orientation evidence="10 11">Cytoplasmic side</orientation>
    </subcellularLocation>
    <subcellularLocation>
        <location evidence="10 11">Golgi apparatus membrane</location>
        <topology evidence="10 11">Peripheral membrane protein</topology>
        <orientation evidence="10 11">Cytoplasmic side</orientation>
    </subcellularLocation>
</comment>
<accession>A0AAD6YMZ2</accession>
<evidence type="ECO:0000259" key="13">
    <source>
        <dbReference type="PROSITE" id="PS51072"/>
    </source>
</evidence>
<name>A0AAD6YMZ2_9AGAR</name>
<dbReference type="GO" id="GO:0015031">
    <property type="term" value="P:protein transport"/>
    <property type="evidence" value="ECO:0007669"/>
    <property type="project" value="UniProtKB-KW"/>
</dbReference>
<evidence type="ECO:0000256" key="8">
    <source>
        <dbReference type="ARBA" id="ARBA00023136"/>
    </source>
</evidence>
<evidence type="ECO:0000256" key="4">
    <source>
        <dbReference type="ARBA" id="ARBA00022490"/>
    </source>
</evidence>
<evidence type="ECO:0000256" key="1">
    <source>
        <dbReference type="ARBA" id="ARBA00010516"/>
    </source>
</evidence>
<dbReference type="InterPro" id="IPR036168">
    <property type="entry name" value="AP2_Mu_C_sf"/>
</dbReference>
<evidence type="ECO:0000256" key="12">
    <source>
        <dbReference type="SAM" id="Coils"/>
    </source>
</evidence>
<comment type="subunit">
    <text evidence="2 10">Oligomeric complex that consists of at least the alpha, beta, beta', gamma, delta, epsilon and zeta subunits.</text>
</comment>
<keyword evidence="7 10" id="KW-0333">Golgi apparatus</keyword>
<dbReference type="Pfam" id="PF00928">
    <property type="entry name" value="Adap_comp_sub"/>
    <property type="match status" value="1"/>
</dbReference>
<dbReference type="CDD" id="cd14830">
    <property type="entry name" value="Delta_COP_N"/>
    <property type="match status" value="1"/>
</dbReference>
<dbReference type="EMBL" id="JARJCW010000005">
    <property type="protein sequence ID" value="KAJ7224307.1"/>
    <property type="molecule type" value="Genomic_DNA"/>
</dbReference>
<dbReference type="InterPro" id="IPR011012">
    <property type="entry name" value="Longin-like_dom_sf"/>
</dbReference>
<keyword evidence="5 10" id="KW-0931">ER-Golgi transport</keyword>
<keyword evidence="12" id="KW-0175">Coiled coil</keyword>
<evidence type="ECO:0000313" key="15">
    <source>
        <dbReference type="Proteomes" id="UP001219525"/>
    </source>
</evidence>
<keyword evidence="9 10" id="KW-0968">Cytoplasmic vesicle</keyword>
<evidence type="ECO:0000256" key="5">
    <source>
        <dbReference type="ARBA" id="ARBA00022892"/>
    </source>
</evidence>
<dbReference type="InterPro" id="IPR028565">
    <property type="entry name" value="MHD"/>
</dbReference>
<dbReference type="PANTHER" id="PTHR10121">
    <property type="entry name" value="COATOMER SUBUNIT DELTA"/>
    <property type="match status" value="1"/>
</dbReference>
<comment type="function">
    <text evidence="10">The coatomer is a cytosolic protein complex that binds to dilysine motifs and reversibly associates with Golgi non-clathrin-coated vesicles, which further mediate biosynthetic protein transport from the ER, via the Golgi up to the trans Golgi network. Coatomer complex is required for budding from Golgi membranes, and is essential for the retrograde Golgi-to-ER transport of dilysine-tagged proteins.</text>
</comment>
<evidence type="ECO:0000256" key="10">
    <source>
        <dbReference type="RuleBase" id="RU364018"/>
    </source>
</evidence>
<dbReference type="FunFam" id="3.30.450.60:FF:000003">
    <property type="entry name" value="Coatomer subunit delta"/>
    <property type="match status" value="1"/>
</dbReference>
<evidence type="ECO:0000256" key="7">
    <source>
        <dbReference type="ARBA" id="ARBA00023034"/>
    </source>
</evidence>
<keyword evidence="3 10" id="KW-0813">Transport</keyword>
<evidence type="ECO:0000256" key="11">
    <source>
        <dbReference type="RuleBase" id="RU366052"/>
    </source>
</evidence>
<keyword evidence="6 10" id="KW-0653">Protein transport</keyword>
<feature type="domain" description="MHD" evidence="13">
    <location>
        <begin position="292"/>
        <end position="547"/>
    </location>
</feature>
<feature type="coiled-coil region" evidence="12">
    <location>
        <begin position="139"/>
        <end position="179"/>
    </location>
</feature>
<keyword evidence="4 10" id="KW-0963">Cytoplasm</keyword>
<sequence length="547" mass="58810">MVVLAASICTKAGKAVISRQFLDMARTRIESLLASFPKLLPPPSSTQHTLIETPDVRYVYQPLEDLYILLITNKASNILQDIDTLHLLARVVSDMCRSAAENEVIARAFELLGAFDEVVGLGYREGAVGLVQVRNALAMESHEEKIQDIIVRNKEAEAKEELKRRAKQLEMQRHEQQRRAAATPGFTAPSSGFGGGITGYSPVPTSYNSPTPSASSLGSSLSAARAPAFKSAGLKLGSKKTKQAELIDALGGDYVSSGIGLPSEPPTPSVTAPAPAVKAATKGRGSLPEVEQESIHISITEQITCSLLRDGGLEKDIELKGDMNLHITDASQTRISLTLPPADGSNLLAAGLQFKQHPNVAKWDMRASRTEAKEIKLRDTAKTFPTNQGLSVLKWRYKGSDEGAVPLSINCWPTPSNDGTCEVSIEYELDTDIVTLYDLEILIPLPAGSYPTVSSHTGEWSLEPNSHSLAWTTPLVSADSESTRTGSLMFTVAGDDPETFFPVRVAFAGNKQGSLCGLRIASVKLQDGDEPAFSQDSVVTADGYFVV</sequence>
<dbReference type="GO" id="GO:0000139">
    <property type="term" value="C:Golgi membrane"/>
    <property type="evidence" value="ECO:0007669"/>
    <property type="project" value="UniProtKB-SubCell"/>
</dbReference>
<dbReference type="GO" id="GO:0030126">
    <property type="term" value="C:COPI vesicle coat"/>
    <property type="evidence" value="ECO:0007669"/>
    <property type="project" value="UniProtKB-UniRule"/>
</dbReference>
<dbReference type="AlphaFoldDB" id="A0AAD6YMZ2"/>
<dbReference type="GO" id="GO:0006888">
    <property type="term" value="P:endoplasmic reticulum to Golgi vesicle-mediated transport"/>
    <property type="evidence" value="ECO:0007669"/>
    <property type="project" value="TreeGrafter"/>
</dbReference>
<keyword evidence="8 10" id="KW-0472">Membrane</keyword>
<gene>
    <name evidence="14" type="ORF">GGX14DRAFT_649508</name>
</gene>
<dbReference type="GO" id="GO:0051645">
    <property type="term" value="P:Golgi localization"/>
    <property type="evidence" value="ECO:0007669"/>
    <property type="project" value="TreeGrafter"/>
</dbReference>
<dbReference type="SUPFAM" id="SSF64356">
    <property type="entry name" value="SNARE-like"/>
    <property type="match status" value="1"/>
</dbReference>
<dbReference type="PROSITE" id="PS51072">
    <property type="entry name" value="MHD"/>
    <property type="match status" value="1"/>
</dbReference>
<evidence type="ECO:0000256" key="6">
    <source>
        <dbReference type="ARBA" id="ARBA00022927"/>
    </source>
</evidence>
<dbReference type="PANTHER" id="PTHR10121:SF0">
    <property type="entry name" value="COATOMER SUBUNIT DELTA"/>
    <property type="match status" value="1"/>
</dbReference>